<dbReference type="Proteomes" id="UP000239706">
    <property type="component" value="Unassembled WGS sequence"/>
</dbReference>
<evidence type="ECO:0000313" key="9">
    <source>
        <dbReference type="Proteomes" id="UP000239706"/>
    </source>
</evidence>
<evidence type="ECO:0000256" key="3">
    <source>
        <dbReference type="ARBA" id="ARBA00023054"/>
    </source>
</evidence>
<dbReference type="Pfam" id="PF07195">
    <property type="entry name" value="FliD_C"/>
    <property type="match status" value="1"/>
</dbReference>
<dbReference type="InterPro" id="IPR010809">
    <property type="entry name" value="FliD_C"/>
</dbReference>
<dbReference type="EMBL" id="PVXO01000027">
    <property type="protein sequence ID" value="PRR79400.1"/>
    <property type="molecule type" value="Genomic_DNA"/>
</dbReference>
<dbReference type="GO" id="GO:0005576">
    <property type="term" value="C:extracellular region"/>
    <property type="evidence" value="ECO:0007669"/>
    <property type="project" value="UniProtKB-SubCell"/>
</dbReference>
<evidence type="ECO:0000259" key="6">
    <source>
        <dbReference type="Pfam" id="PF02465"/>
    </source>
</evidence>
<dbReference type="GO" id="GO:0007155">
    <property type="term" value="P:cell adhesion"/>
    <property type="evidence" value="ECO:0007669"/>
    <property type="project" value="InterPro"/>
</dbReference>
<dbReference type="RefSeq" id="WP_242975526.1">
    <property type="nucleotide sequence ID" value="NZ_PVXO01000027.1"/>
</dbReference>
<keyword evidence="8" id="KW-0282">Flagellum</keyword>
<evidence type="ECO:0000256" key="5">
    <source>
        <dbReference type="RuleBase" id="RU362066"/>
    </source>
</evidence>
<dbReference type="PANTHER" id="PTHR30288">
    <property type="entry name" value="FLAGELLAR CAP/ASSEMBLY PROTEIN FLID"/>
    <property type="match status" value="1"/>
</dbReference>
<evidence type="ECO:0000256" key="4">
    <source>
        <dbReference type="ARBA" id="ARBA00023143"/>
    </source>
</evidence>
<name>A0A2T0B686_9CLOT</name>
<comment type="subunit">
    <text evidence="2 5">Homopentamer.</text>
</comment>
<evidence type="ECO:0000256" key="1">
    <source>
        <dbReference type="ARBA" id="ARBA00009764"/>
    </source>
</evidence>
<feature type="domain" description="Flagellar hook-associated protein 2 N-terminal" evidence="6">
    <location>
        <begin position="24"/>
        <end position="121"/>
    </location>
</feature>
<dbReference type="PANTHER" id="PTHR30288:SF0">
    <property type="entry name" value="FLAGELLAR HOOK-ASSOCIATED PROTEIN 2"/>
    <property type="match status" value="1"/>
</dbReference>
<evidence type="ECO:0000313" key="8">
    <source>
        <dbReference type="EMBL" id="PRR79400.1"/>
    </source>
</evidence>
<keyword evidence="8" id="KW-0966">Cell projection</keyword>
<dbReference type="GO" id="GO:0071973">
    <property type="term" value="P:bacterial-type flagellum-dependent cell motility"/>
    <property type="evidence" value="ECO:0007669"/>
    <property type="project" value="TreeGrafter"/>
</dbReference>
<evidence type="ECO:0000259" key="7">
    <source>
        <dbReference type="Pfam" id="PF07195"/>
    </source>
</evidence>
<dbReference type="AlphaFoldDB" id="A0A2T0B686"/>
<keyword evidence="5" id="KW-0964">Secreted</keyword>
<dbReference type="GO" id="GO:0009424">
    <property type="term" value="C:bacterial-type flagellum hook"/>
    <property type="evidence" value="ECO:0007669"/>
    <property type="project" value="UniProtKB-UniRule"/>
</dbReference>
<dbReference type="InterPro" id="IPR003481">
    <property type="entry name" value="FliD_N"/>
</dbReference>
<keyword evidence="3" id="KW-0175">Coiled coil</keyword>
<comment type="subcellular location">
    <subcellularLocation>
        <location evidence="5">Secreted</location>
    </subcellularLocation>
    <subcellularLocation>
        <location evidence="5">Bacterial flagellum</location>
    </subcellularLocation>
</comment>
<sequence length="560" mass="61637">MTDSISGLTGAGGGSMMRITGMATGLDVDAMVKKMMLGEQAKIDKVAQERQTIVWKQEAYQDIIKDIKDLQDTYFDVNNGSNYIKSPNYYSSADVTVNSANTTFISATAGSGSKSGTYKISYKNPTTGMKDGHLATAARVSGAVDKANTSNPSLTTTMSDLGLGSDTTLEFSYNGKPNVTINIKTTDKISDVINSISKETSGEVKASFSELTGKFTMETANIGSSQSIKIINGVANLGLTDTTEKNGDDALVYITPPGSAEAVPVTKQANNFTIDGISYNLLEAEDSTFTVTQNTQKLYDKIDGFLKKYNDIVDKIQTKLTEKKDLNYKPLTDAQKKDMKDDEIKAWEEKAKKGVLRNDNNLQNLLNDLRSSFMTAVDGVSLRIGQYGADAIGIDTGDPKEGGKINIFNQEKFKNAIAQHGDELMNLFNKTFVKDDAYNNITGTSEEDKKRKQQQYKFQHQGIFQRIDDILVKNVGYAKTTLNSSILIKYANKQEDFSIFGASGSNTLPDQIYRKDNKIKELNSKMKDKENALYMQFSRLETVMNNYNSQAAWLAQQFGG</sequence>
<organism evidence="8 9">
    <name type="scientific">Clostridium liquoris</name>
    <dbReference type="NCBI Taxonomy" id="1289519"/>
    <lineage>
        <taxon>Bacteria</taxon>
        <taxon>Bacillati</taxon>
        <taxon>Bacillota</taxon>
        <taxon>Clostridia</taxon>
        <taxon>Eubacteriales</taxon>
        <taxon>Clostridiaceae</taxon>
        <taxon>Clostridium</taxon>
    </lineage>
</organism>
<dbReference type="GO" id="GO:0009421">
    <property type="term" value="C:bacterial-type flagellum filament cap"/>
    <property type="evidence" value="ECO:0007669"/>
    <property type="project" value="InterPro"/>
</dbReference>
<proteinExistence type="inferred from homology"/>
<comment type="caution">
    <text evidence="8">The sequence shown here is derived from an EMBL/GenBank/DDBJ whole genome shotgun (WGS) entry which is preliminary data.</text>
</comment>
<dbReference type="InterPro" id="IPR040026">
    <property type="entry name" value="FliD"/>
</dbReference>
<keyword evidence="8" id="KW-0969">Cilium</keyword>
<protein>
    <recommendedName>
        <fullName evidence="5">Flagellar hook-associated protein 2</fullName>
        <shortName evidence="5">HAP2</shortName>
    </recommendedName>
    <alternativeName>
        <fullName evidence="5">Flagellar cap protein</fullName>
    </alternativeName>
</protein>
<gene>
    <name evidence="8" type="ORF">CLLI_08800</name>
</gene>
<evidence type="ECO:0000256" key="2">
    <source>
        <dbReference type="ARBA" id="ARBA00011255"/>
    </source>
</evidence>
<dbReference type="Pfam" id="PF02465">
    <property type="entry name" value="FliD_N"/>
    <property type="match status" value="1"/>
</dbReference>
<accession>A0A2T0B686</accession>
<comment type="similarity">
    <text evidence="1 5">Belongs to the FliD family.</text>
</comment>
<reference evidence="8 9" key="1">
    <citation type="submission" date="2018-03" db="EMBL/GenBank/DDBJ databases">
        <title>Genome sequence of Clostridium liquoris DSM 100320.</title>
        <authorList>
            <person name="Poehlein A."/>
            <person name="Daniel R."/>
        </authorList>
    </citation>
    <scope>NUCLEOTIDE SEQUENCE [LARGE SCALE GENOMIC DNA]</scope>
    <source>
        <strain evidence="8 9">DSM 100320</strain>
    </source>
</reference>
<feature type="domain" description="Flagellar hook-associated protein 2 C-terminal" evidence="7">
    <location>
        <begin position="263"/>
        <end position="549"/>
    </location>
</feature>
<comment type="function">
    <text evidence="5">Required for morphogenesis and for the elongation of the flagellar filament by facilitating polymerization of the flagellin monomers at the tip of growing filament. Forms a capping structure, which prevents flagellin subunits (transported through the central channel of the flagellum) from leaking out without polymerization at the distal end.</text>
</comment>
<keyword evidence="4 5" id="KW-0975">Bacterial flagellum</keyword>
<keyword evidence="9" id="KW-1185">Reference proteome</keyword>